<accession>A0AA38GSH6</accession>
<name>A0AA38GSH6_TAXCH</name>
<comment type="caution">
    <text evidence="1">The sequence shown here is derived from an EMBL/GenBank/DDBJ whole genome shotgun (WGS) entry which is preliminary data.</text>
</comment>
<keyword evidence="2" id="KW-1185">Reference proteome</keyword>
<dbReference type="Proteomes" id="UP000824469">
    <property type="component" value="Unassembled WGS sequence"/>
</dbReference>
<dbReference type="EMBL" id="JAHRHJ020000001">
    <property type="protein sequence ID" value="KAH9328332.1"/>
    <property type="molecule type" value="Genomic_DNA"/>
</dbReference>
<sequence length="143" mass="15988">VHIPMAEVAPQELGDIIPVPSKMMSEILMQIKNKDEDRQPLAIEIIEDQLEPMEGIESQDGLVEKSAQMEPMLAISKGISIPSSSSKALTIIPETPVLQSLDEHEFLVREWISSTLPKKKKVEIHLDDDDLQRLDLAHSSKTN</sequence>
<evidence type="ECO:0000313" key="2">
    <source>
        <dbReference type="Proteomes" id="UP000824469"/>
    </source>
</evidence>
<dbReference type="AlphaFoldDB" id="A0AA38GSH6"/>
<organism evidence="1 2">
    <name type="scientific">Taxus chinensis</name>
    <name type="common">Chinese yew</name>
    <name type="synonym">Taxus wallichiana var. chinensis</name>
    <dbReference type="NCBI Taxonomy" id="29808"/>
    <lineage>
        <taxon>Eukaryota</taxon>
        <taxon>Viridiplantae</taxon>
        <taxon>Streptophyta</taxon>
        <taxon>Embryophyta</taxon>
        <taxon>Tracheophyta</taxon>
        <taxon>Spermatophyta</taxon>
        <taxon>Pinopsida</taxon>
        <taxon>Pinidae</taxon>
        <taxon>Conifers II</taxon>
        <taxon>Cupressales</taxon>
        <taxon>Taxaceae</taxon>
        <taxon>Taxus</taxon>
    </lineage>
</organism>
<evidence type="ECO:0000313" key="1">
    <source>
        <dbReference type="EMBL" id="KAH9328332.1"/>
    </source>
</evidence>
<proteinExistence type="predicted"/>
<feature type="non-terminal residue" evidence="1">
    <location>
        <position position="1"/>
    </location>
</feature>
<gene>
    <name evidence="1" type="ORF">KI387_000440</name>
</gene>
<reference evidence="1 2" key="1">
    <citation type="journal article" date="2021" name="Nat. Plants">
        <title>The Taxus genome provides insights into paclitaxel biosynthesis.</title>
        <authorList>
            <person name="Xiong X."/>
            <person name="Gou J."/>
            <person name="Liao Q."/>
            <person name="Li Y."/>
            <person name="Zhou Q."/>
            <person name="Bi G."/>
            <person name="Li C."/>
            <person name="Du R."/>
            <person name="Wang X."/>
            <person name="Sun T."/>
            <person name="Guo L."/>
            <person name="Liang H."/>
            <person name="Lu P."/>
            <person name="Wu Y."/>
            <person name="Zhang Z."/>
            <person name="Ro D.K."/>
            <person name="Shang Y."/>
            <person name="Huang S."/>
            <person name="Yan J."/>
        </authorList>
    </citation>
    <scope>NUCLEOTIDE SEQUENCE [LARGE SCALE GENOMIC DNA]</scope>
    <source>
        <strain evidence="1">Ta-2019</strain>
    </source>
</reference>
<protein>
    <submittedName>
        <fullName evidence="1">Uncharacterized protein</fullName>
    </submittedName>
</protein>